<protein>
    <submittedName>
        <fullName evidence="2">Filamentation induced By CAMP protein Fic</fullName>
    </submittedName>
</protein>
<dbReference type="AlphaFoldDB" id="A0A0G1HGZ2"/>
<dbReference type="InterPro" id="IPR036597">
    <property type="entry name" value="Fido-like_dom_sf"/>
</dbReference>
<evidence type="ECO:0000313" key="2">
    <source>
        <dbReference type="EMBL" id="KKT45798.1"/>
    </source>
</evidence>
<dbReference type="Gene3D" id="1.10.3290.10">
    <property type="entry name" value="Fido-like domain"/>
    <property type="match status" value="1"/>
</dbReference>
<comment type="caution">
    <text evidence="2">The sequence shown here is derived from an EMBL/GenBank/DDBJ whole genome shotgun (WGS) entry which is preliminary data.</text>
</comment>
<gene>
    <name evidence="2" type="ORF">UW37_C0041G0003</name>
</gene>
<accession>A0A0G1HGZ2</accession>
<dbReference type="Proteomes" id="UP000034063">
    <property type="component" value="Unassembled WGS sequence"/>
</dbReference>
<reference evidence="2 3" key="1">
    <citation type="journal article" date="2015" name="Nature">
        <title>rRNA introns, odd ribosomes, and small enigmatic genomes across a large radiation of phyla.</title>
        <authorList>
            <person name="Brown C.T."/>
            <person name="Hug L.A."/>
            <person name="Thomas B.C."/>
            <person name="Sharon I."/>
            <person name="Castelle C.J."/>
            <person name="Singh A."/>
            <person name="Wilkins M.J."/>
            <person name="Williams K.H."/>
            <person name="Banfield J.F."/>
        </authorList>
    </citation>
    <scope>NUCLEOTIDE SEQUENCE [LARGE SCALE GENOMIC DNA]</scope>
</reference>
<dbReference type="PROSITE" id="PS51459">
    <property type="entry name" value="FIDO"/>
    <property type="match status" value="1"/>
</dbReference>
<name>A0A0G1HGZ2_9BACT</name>
<organism evidence="2 3">
    <name type="scientific">Candidatus Gottesmanbacteria bacterium GW2011_GWA2_44_17</name>
    <dbReference type="NCBI Taxonomy" id="1618444"/>
    <lineage>
        <taxon>Bacteria</taxon>
        <taxon>Candidatus Gottesmaniibacteriota</taxon>
    </lineage>
</organism>
<dbReference type="PATRIC" id="fig|1618444.3.peg.640"/>
<proteinExistence type="predicted"/>
<feature type="domain" description="Fido" evidence="1">
    <location>
        <begin position="1"/>
        <end position="64"/>
    </location>
</feature>
<dbReference type="EMBL" id="LCIB01000041">
    <property type="protein sequence ID" value="KKT45798.1"/>
    <property type="molecule type" value="Genomic_DNA"/>
</dbReference>
<dbReference type="InterPro" id="IPR003812">
    <property type="entry name" value="Fido"/>
</dbReference>
<evidence type="ECO:0000259" key="1">
    <source>
        <dbReference type="PROSITE" id="PS51459"/>
    </source>
</evidence>
<sequence length="169" mass="20108">MAIDGNGRTARAIFYWYLLKNNYWVFQYLSVSRIIKKSKKQYDDSFLFTETDDDDMTYFLFYKLKAIVLSIKDFTEHYKNKIQNEKNIENLSTRLTGFNQRQISLLQYCYMNPSTTIDILTHQSKHRVAYQTARTDILNLVKKGHFSLMRKGLKFIFVPSPGKIKQLFK</sequence>
<dbReference type="SUPFAM" id="SSF140931">
    <property type="entry name" value="Fic-like"/>
    <property type="match status" value="1"/>
</dbReference>
<evidence type="ECO:0000313" key="3">
    <source>
        <dbReference type="Proteomes" id="UP000034063"/>
    </source>
</evidence>